<reference evidence="3" key="1">
    <citation type="submission" date="2022-11" db="UniProtKB">
        <authorList>
            <consortium name="WormBaseParasite"/>
        </authorList>
    </citation>
    <scope>IDENTIFICATION</scope>
</reference>
<evidence type="ECO:0000313" key="3">
    <source>
        <dbReference type="WBParaSite" id="PEQ_0001372101-mRNA-1"/>
    </source>
</evidence>
<dbReference type="WBParaSite" id="PEQ_0001372101-mRNA-1">
    <property type="protein sequence ID" value="PEQ_0001372101-mRNA-1"/>
    <property type="gene ID" value="PEQ_0001372101"/>
</dbReference>
<protein>
    <submittedName>
        <fullName evidence="3">Uncharacterized protein</fullName>
    </submittedName>
</protein>
<proteinExistence type="predicted"/>
<name>A0A914SID8_PAREQ</name>
<organism evidence="2 3">
    <name type="scientific">Parascaris equorum</name>
    <name type="common">Equine roundworm</name>
    <dbReference type="NCBI Taxonomy" id="6256"/>
    <lineage>
        <taxon>Eukaryota</taxon>
        <taxon>Metazoa</taxon>
        <taxon>Ecdysozoa</taxon>
        <taxon>Nematoda</taxon>
        <taxon>Chromadorea</taxon>
        <taxon>Rhabditida</taxon>
        <taxon>Spirurina</taxon>
        <taxon>Ascaridomorpha</taxon>
        <taxon>Ascaridoidea</taxon>
        <taxon>Ascarididae</taxon>
        <taxon>Parascaris</taxon>
    </lineage>
</organism>
<keyword evidence="2" id="KW-1185">Reference proteome</keyword>
<accession>A0A914SID8</accession>
<dbReference type="AlphaFoldDB" id="A0A914SID8"/>
<sequence length="40" mass="4150">MKFPSTHLATNVSPLPALSCDTNDNRPSSLSSSSGLSTNN</sequence>
<feature type="region of interest" description="Disordered" evidence="1">
    <location>
        <begin position="1"/>
        <end position="40"/>
    </location>
</feature>
<feature type="compositionally biased region" description="Low complexity" evidence="1">
    <location>
        <begin position="28"/>
        <end position="40"/>
    </location>
</feature>
<evidence type="ECO:0000313" key="2">
    <source>
        <dbReference type="Proteomes" id="UP000887564"/>
    </source>
</evidence>
<dbReference type="Proteomes" id="UP000887564">
    <property type="component" value="Unplaced"/>
</dbReference>
<evidence type="ECO:0000256" key="1">
    <source>
        <dbReference type="SAM" id="MobiDB-lite"/>
    </source>
</evidence>